<dbReference type="GO" id="GO:0046872">
    <property type="term" value="F:metal ion binding"/>
    <property type="evidence" value="ECO:0007669"/>
    <property type="project" value="InterPro"/>
</dbReference>
<dbReference type="PATRIC" id="fig|1121439.3.peg.1679"/>
<dbReference type="GO" id="GO:0003677">
    <property type="term" value="F:DNA binding"/>
    <property type="evidence" value="ECO:0007669"/>
    <property type="project" value="InterPro"/>
</dbReference>
<evidence type="ECO:0000313" key="2">
    <source>
        <dbReference type="EMBL" id="EPR32889.1"/>
    </source>
</evidence>
<accession>S7UGE6</accession>
<name>S7UGE6_9BACT</name>
<dbReference type="PANTHER" id="PTHR33677">
    <property type="entry name" value="TRANSCRIPTIONAL REPRESSOR FRMR-RELATED"/>
    <property type="match status" value="1"/>
</dbReference>
<dbReference type="STRING" id="1121439.dsat_0330"/>
<dbReference type="RefSeq" id="WP_020887024.1">
    <property type="nucleotide sequence ID" value="NZ_ATHI01000026.1"/>
</dbReference>
<evidence type="ECO:0000256" key="1">
    <source>
        <dbReference type="ARBA" id="ARBA00005260"/>
    </source>
</evidence>
<gene>
    <name evidence="2" type="ORF">dsat_0330</name>
</gene>
<dbReference type="AlphaFoldDB" id="S7UGE6"/>
<proteinExistence type="inferred from homology"/>
<dbReference type="InterPro" id="IPR003735">
    <property type="entry name" value="Metal_Tscrpt_repr"/>
</dbReference>
<dbReference type="CDD" id="cd10148">
    <property type="entry name" value="CsoR-like_DUF156"/>
    <property type="match status" value="1"/>
</dbReference>
<dbReference type="Gene3D" id="1.20.58.1000">
    <property type="entry name" value="Metal-sensitive repressor, helix protomer"/>
    <property type="match status" value="1"/>
</dbReference>
<organism evidence="2 3">
    <name type="scientific">Alkalidesulfovibrio alkalitolerans DSM 16529</name>
    <dbReference type="NCBI Taxonomy" id="1121439"/>
    <lineage>
        <taxon>Bacteria</taxon>
        <taxon>Pseudomonadati</taxon>
        <taxon>Thermodesulfobacteriota</taxon>
        <taxon>Desulfovibrionia</taxon>
        <taxon>Desulfovibrionales</taxon>
        <taxon>Desulfovibrionaceae</taxon>
        <taxon>Alkalidesulfovibrio</taxon>
    </lineage>
</organism>
<comment type="similarity">
    <text evidence="1">Belongs to the FrmR/RcnR family.</text>
</comment>
<reference evidence="2 3" key="1">
    <citation type="journal article" date="2013" name="Genome Announc.">
        <title>Draft genome sequences for three mercury-methylating, sulfate-reducing bacteria.</title>
        <authorList>
            <person name="Brown S.D."/>
            <person name="Hurt R.A.Jr."/>
            <person name="Gilmour C.C."/>
            <person name="Elias D.A."/>
        </authorList>
    </citation>
    <scope>NUCLEOTIDE SEQUENCE [LARGE SCALE GENOMIC DNA]</scope>
    <source>
        <strain evidence="2 3">DSM 16529</strain>
    </source>
</reference>
<dbReference type="InterPro" id="IPR038390">
    <property type="entry name" value="Metal_Tscrpt_repr_sf"/>
</dbReference>
<keyword evidence="3" id="KW-1185">Reference proteome</keyword>
<dbReference type="EMBL" id="ATHI01000026">
    <property type="protein sequence ID" value="EPR32889.1"/>
    <property type="molecule type" value="Genomic_DNA"/>
</dbReference>
<dbReference type="PANTHER" id="PTHR33677:SF5">
    <property type="entry name" value="TRANSCRIPTIONAL REPRESSOR FRMR"/>
    <property type="match status" value="1"/>
</dbReference>
<dbReference type="GO" id="GO:0045892">
    <property type="term" value="P:negative regulation of DNA-templated transcription"/>
    <property type="evidence" value="ECO:0007669"/>
    <property type="project" value="UniProtKB-ARBA"/>
</dbReference>
<evidence type="ECO:0000313" key="3">
    <source>
        <dbReference type="Proteomes" id="UP000014975"/>
    </source>
</evidence>
<dbReference type="OrthoDB" id="9811244at2"/>
<dbReference type="Proteomes" id="UP000014975">
    <property type="component" value="Unassembled WGS sequence"/>
</dbReference>
<sequence>MNAKPELDEIQRNVLSRLRKIEGQIRGIQNMVSDGKECEDILIQVRAVRSALKSTTSLILKRYVSTCYDKTMEGGDPAEAKRKMDKTLQVLTNFIDG</sequence>
<comment type="caution">
    <text evidence="2">The sequence shown here is derived from an EMBL/GenBank/DDBJ whole genome shotgun (WGS) entry which is preliminary data.</text>
</comment>
<dbReference type="eggNOG" id="COG1937">
    <property type="taxonomic scope" value="Bacteria"/>
</dbReference>
<dbReference type="Pfam" id="PF02583">
    <property type="entry name" value="Trns_repr_metal"/>
    <property type="match status" value="1"/>
</dbReference>
<protein>
    <submittedName>
        <fullName evidence="2">Metal sensitive transcriptional repressor</fullName>
    </submittedName>
</protein>